<comment type="caution">
    <text evidence="1">The sequence shown here is derived from an EMBL/GenBank/DDBJ whole genome shotgun (WGS) entry which is preliminary data.</text>
</comment>
<sequence>MNSAFENKTWVDPTVPGMPRSWKGMSNAGVEITGHFHNGKIDTVYPIFGGK</sequence>
<protein>
    <recommendedName>
        <fullName evidence="3">Bacterial EndoU nuclease domain-containing protein</fullName>
    </recommendedName>
</protein>
<reference evidence="2" key="1">
    <citation type="journal article" date="2019" name="Int. J. Syst. Evol. Microbiol.">
        <title>The Global Catalogue of Microorganisms (GCM) 10K type strain sequencing project: providing services to taxonomists for standard genome sequencing and annotation.</title>
        <authorList>
            <consortium name="The Broad Institute Genomics Platform"/>
            <consortium name="The Broad Institute Genome Sequencing Center for Infectious Disease"/>
            <person name="Wu L."/>
            <person name="Ma J."/>
        </authorList>
    </citation>
    <scope>NUCLEOTIDE SEQUENCE [LARGE SCALE GENOMIC DNA]</scope>
    <source>
        <strain evidence="2">KCTC 23917</strain>
    </source>
</reference>
<name>A0ABQ2XQ00_9BURK</name>
<dbReference type="Proteomes" id="UP000653343">
    <property type="component" value="Unassembled WGS sequence"/>
</dbReference>
<evidence type="ECO:0000313" key="2">
    <source>
        <dbReference type="Proteomes" id="UP000653343"/>
    </source>
</evidence>
<keyword evidence="2" id="KW-1185">Reference proteome</keyword>
<dbReference type="EMBL" id="BMYU01000001">
    <property type="protein sequence ID" value="GGX28633.1"/>
    <property type="molecule type" value="Genomic_DNA"/>
</dbReference>
<proteinExistence type="predicted"/>
<gene>
    <name evidence="1" type="ORF">GCM10010946_01770</name>
</gene>
<organism evidence="1 2">
    <name type="scientific">Undibacterium squillarum</name>
    <dbReference type="NCBI Taxonomy" id="1131567"/>
    <lineage>
        <taxon>Bacteria</taxon>
        <taxon>Pseudomonadati</taxon>
        <taxon>Pseudomonadota</taxon>
        <taxon>Betaproteobacteria</taxon>
        <taxon>Burkholderiales</taxon>
        <taxon>Oxalobacteraceae</taxon>
        <taxon>Undibacterium</taxon>
    </lineage>
</organism>
<accession>A0ABQ2XQ00</accession>
<evidence type="ECO:0000313" key="1">
    <source>
        <dbReference type="EMBL" id="GGX28633.1"/>
    </source>
</evidence>
<evidence type="ECO:0008006" key="3">
    <source>
        <dbReference type="Google" id="ProtNLM"/>
    </source>
</evidence>